<keyword evidence="7" id="KW-1015">Disulfide bond</keyword>
<dbReference type="PANTHER" id="PTHR42801:SF23">
    <property type="entry name" value="PEROXIREDOXIN DOT5"/>
    <property type="match status" value="1"/>
</dbReference>
<dbReference type="FunFam" id="3.40.30.10:FF:000157">
    <property type="entry name" value="DOT5p Nuclear thiol peroxidase"/>
    <property type="match status" value="1"/>
</dbReference>
<dbReference type="GO" id="GO:0006629">
    <property type="term" value="P:lipid metabolic process"/>
    <property type="evidence" value="ECO:0007669"/>
    <property type="project" value="InterPro"/>
</dbReference>
<keyword evidence="5" id="KW-0049">Antioxidant</keyword>
<feature type="compositionally biased region" description="Basic and acidic residues" evidence="14">
    <location>
        <begin position="696"/>
        <end position="706"/>
    </location>
</feature>
<dbReference type="Gene3D" id="3.40.30.10">
    <property type="entry name" value="Glutaredoxin"/>
    <property type="match status" value="1"/>
</dbReference>
<gene>
    <name evidence="17" type="ORF">B0A48_11949</name>
</gene>
<evidence type="ECO:0000256" key="1">
    <source>
        <dbReference type="ARBA" id="ARBA00004123"/>
    </source>
</evidence>
<dbReference type="Gene3D" id="3.20.20.190">
    <property type="entry name" value="Phosphatidylinositol (PI) phosphodiesterase"/>
    <property type="match status" value="1"/>
</dbReference>
<feature type="region of interest" description="Disordered" evidence="14">
    <location>
        <begin position="90"/>
        <end position="143"/>
    </location>
</feature>
<dbReference type="SUPFAM" id="SSF51695">
    <property type="entry name" value="PLC-like phosphodiesterases"/>
    <property type="match status" value="1"/>
</dbReference>
<comment type="subunit">
    <text evidence="2">Monomer.</text>
</comment>
<evidence type="ECO:0000259" key="16">
    <source>
        <dbReference type="PROSITE" id="PS51352"/>
    </source>
</evidence>
<reference evidence="18" key="1">
    <citation type="submission" date="2017-03" db="EMBL/GenBank/DDBJ databases">
        <title>Genomes of endolithic fungi from Antarctica.</title>
        <authorList>
            <person name="Coleine C."/>
            <person name="Masonjones S."/>
            <person name="Stajich J.E."/>
        </authorList>
    </citation>
    <scope>NUCLEOTIDE SEQUENCE [LARGE SCALE GENOMIC DNA]</scope>
    <source>
        <strain evidence="18">CCFEE 5527</strain>
    </source>
</reference>
<evidence type="ECO:0000256" key="5">
    <source>
        <dbReference type="ARBA" id="ARBA00022862"/>
    </source>
</evidence>
<evidence type="ECO:0000256" key="9">
    <source>
        <dbReference type="ARBA" id="ARBA00023284"/>
    </source>
</evidence>
<sequence>MLPHILLVFCLTATAAWAQSSTESSSVAASDSSSVASSSSSGSSSSSNDSTQTESVLTFSQTLVTVSTPLPESFTGTQYTYASFNGQTTRNTSTATVESQNETSSASSTNTQITRTSTSESLTAIVGGGQTSSTGTASSTSTAPLPVNTQPCNGHVEFCNRSYGNITQVCAHNSAFAVKNNAGSNQQLGIEDQLNDGIGMLQGETHYVNNTIYNCHTSCDLLNAGTWQSELETVVSWLDRHPYEVLTMLIVNSDFTDVENYVPAIQNSGIERYLYIPPVTPMYREQWPTLGELILQGKRMIMFMDYDADVARVPYILDEFTHMTETAFSPQVADFRNCSIQRPPNLNQTFARTSLMNLVNQNLNTAVDLGALLGTDSTDAILIPNTADINTTNGQLDIEGQLGNRADLCVEEWDRAPNWLLVDYYNFGDPGPGSVFEVAARMNGVTYNRKCCGVASAGTTYRPSYFAAVVALVIAALHITMVELRKRPAAAAPAEAPAKKKAAPKKAAKDAEAPVAETADAKEDAPAPAAKPTKAGPPKEGDNIELEGFGGEVETHDGEKTTLSKLAQSSKSGVVLFTYPKASTPGCTTQVQLFRDAYDELTATGLVIYGLSTDSPKANTTFATKQNIKYKLLCDPKATLIQAIGLKKSPSGTTRGVFVVNKEGKVLAAEAGGAAATVEVVKKLVKTLGGDTGAEGVKKAEEKADAETGAGADGGDKVVADTAAAVADTAEKIDGAA</sequence>
<proteinExistence type="inferred from homology"/>
<dbReference type="GO" id="GO:0005737">
    <property type="term" value="C:cytoplasm"/>
    <property type="evidence" value="ECO:0007669"/>
    <property type="project" value="TreeGrafter"/>
</dbReference>
<dbReference type="InterPro" id="IPR013766">
    <property type="entry name" value="Thioredoxin_domain"/>
</dbReference>
<comment type="subcellular location">
    <subcellularLocation>
        <location evidence="1">Nucleus</location>
    </subcellularLocation>
</comment>
<dbReference type="InParanoid" id="A0A1V8SU76"/>
<dbReference type="Pfam" id="PF00578">
    <property type="entry name" value="AhpC-TSA"/>
    <property type="match status" value="1"/>
</dbReference>
<dbReference type="EC" id="1.11.1.24" evidence="3"/>
<dbReference type="CDD" id="cd03017">
    <property type="entry name" value="PRX_BCP"/>
    <property type="match status" value="1"/>
</dbReference>
<dbReference type="GO" id="GO:0008081">
    <property type="term" value="F:phosphoric diester hydrolase activity"/>
    <property type="evidence" value="ECO:0007669"/>
    <property type="project" value="InterPro"/>
</dbReference>
<feature type="region of interest" description="Disordered" evidence="14">
    <location>
        <begin position="696"/>
        <end position="716"/>
    </location>
</feature>
<dbReference type="AlphaFoldDB" id="A0A1V8SU76"/>
<keyword evidence="9" id="KW-0676">Redox-active center</keyword>
<dbReference type="PANTHER" id="PTHR42801">
    <property type="entry name" value="THIOREDOXIN-DEPENDENT PEROXIDE REDUCTASE"/>
    <property type="match status" value="1"/>
</dbReference>
<evidence type="ECO:0000256" key="4">
    <source>
        <dbReference type="ARBA" id="ARBA00022559"/>
    </source>
</evidence>
<keyword evidence="18" id="KW-1185">Reference proteome</keyword>
<feature type="compositionally biased region" description="Low complexity" evidence="14">
    <location>
        <begin position="526"/>
        <end position="536"/>
    </location>
</feature>
<dbReference type="InterPro" id="IPR050924">
    <property type="entry name" value="Peroxiredoxin_BCP/PrxQ"/>
</dbReference>
<keyword evidence="15" id="KW-0732">Signal</keyword>
<evidence type="ECO:0000256" key="7">
    <source>
        <dbReference type="ARBA" id="ARBA00023157"/>
    </source>
</evidence>
<keyword evidence="4" id="KW-0575">Peroxidase</keyword>
<accession>A0A1V8SU76</accession>
<dbReference type="Pfam" id="PF26146">
    <property type="entry name" value="PI-PLC_X"/>
    <property type="match status" value="1"/>
</dbReference>
<comment type="caution">
    <text evidence="17">The sequence shown here is derived from an EMBL/GenBank/DDBJ whole genome shotgun (WGS) entry which is preliminary data.</text>
</comment>
<protein>
    <recommendedName>
        <fullName evidence="3">thioredoxin-dependent peroxiredoxin</fullName>
        <ecNumber evidence="3">1.11.1.24</ecNumber>
    </recommendedName>
    <alternativeName>
        <fullName evidence="13">Nuclear thiol peroxidase</fullName>
    </alternativeName>
    <alternativeName>
        <fullName evidence="10">Thioredoxin peroxidase</fullName>
    </alternativeName>
</protein>
<evidence type="ECO:0000313" key="18">
    <source>
        <dbReference type="Proteomes" id="UP000192596"/>
    </source>
</evidence>
<comment type="similarity">
    <text evidence="11">Belongs to the peroxiredoxin family. BCP/PrxQ subfamily.</text>
</comment>
<evidence type="ECO:0000256" key="11">
    <source>
        <dbReference type="ARBA" id="ARBA00038489"/>
    </source>
</evidence>
<feature type="region of interest" description="Disordered" evidence="14">
    <location>
        <begin position="28"/>
        <end position="52"/>
    </location>
</feature>
<dbReference type="OrthoDB" id="7984201at2759"/>
<dbReference type="InterPro" id="IPR036249">
    <property type="entry name" value="Thioredoxin-like_sf"/>
</dbReference>
<dbReference type="PROSITE" id="PS51352">
    <property type="entry name" value="THIOREDOXIN_2"/>
    <property type="match status" value="1"/>
</dbReference>
<feature type="region of interest" description="Disordered" evidence="14">
    <location>
        <begin position="490"/>
        <end position="546"/>
    </location>
</feature>
<evidence type="ECO:0000256" key="14">
    <source>
        <dbReference type="SAM" id="MobiDB-lite"/>
    </source>
</evidence>
<evidence type="ECO:0000256" key="10">
    <source>
        <dbReference type="ARBA" id="ARBA00032824"/>
    </source>
</evidence>
<evidence type="ECO:0000313" key="17">
    <source>
        <dbReference type="EMBL" id="OQO02422.1"/>
    </source>
</evidence>
<evidence type="ECO:0000256" key="6">
    <source>
        <dbReference type="ARBA" id="ARBA00023002"/>
    </source>
</evidence>
<dbReference type="SUPFAM" id="SSF52833">
    <property type="entry name" value="Thioredoxin-like"/>
    <property type="match status" value="1"/>
</dbReference>
<feature type="compositionally biased region" description="Polar residues" evidence="14">
    <location>
        <begin position="90"/>
        <end position="122"/>
    </location>
</feature>
<name>A0A1V8SU76_9PEZI</name>
<keyword evidence="6" id="KW-0560">Oxidoreductase</keyword>
<feature type="signal peptide" evidence="15">
    <location>
        <begin position="1"/>
        <end position="18"/>
    </location>
</feature>
<evidence type="ECO:0000256" key="12">
    <source>
        <dbReference type="ARBA" id="ARBA00049091"/>
    </source>
</evidence>
<evidence type="ECO:0000256" key="13">
    <source>
        <dbReference type="ARBA" id="ARBA00077538"/>
    </source>
</evidence>
<organism evidence="17 18">
    <name type="scientific">Cryoendolithus antarcticus</name>
    <dbReference type="NCBI Taxonomy" id="1507870"/>
    <lineage>
        <taxon>Eukaryota</taxon>
        <taxon>Fungi</taxon>
        <taxon>Dikarya</taxon>
        <taxon>Ascomycota</taxon>
        <taxon>Pezizomycotina</taxon>
        <taxon>Dothideomycetes</taxon>
        <taxon>Dothideomycetidae</taxon>
        <taxon>Cladosporiales</taxon>
        <taxon>Cladosporiaceae</taxon>
        <taxon>Cryoendolithus</taxon>
    </lineage>
</organism>
<comment type="catalytic activity">
    <reaction evidence="12">
        <text>a hydroperoxide + [thioredoxin]-dithiol = an alcohol + [thioredoxin]-disulfide + H2O</text>
        <dbReference type="Rhea" id="RHEA:62620"/>
        <dbReference type="Rhea" id="RHEA-COMP:10698"/>
        <dbReference type="Rhea" id="RHEA-COMP:10700"/>
        <dbReference type="ChEBI" id="CHEBI:15377"/>
        <dbReference type="ChEBI" id="CHEBI:29950"/>
        <dbReference type="ChEBI" id="CHEBI:30879"/>
        <dbReference type="ChEBI" id="CHEBI:35924"/>
        <dbReference type="ChEBI" id="CHEBI:50058"/>
        <dbReference type="EC" id="1.11.1.24"/>
    </reaction>
</comment>
<dbReference type="STRING" id="1507870.A0A1V8SU76"/>
<keyword evidence="8" id="KW-0539">Nucleus</keyword>
<dbReference type="InterPro" id="IPR017946">
    <property type="entry name" value="PLC-like_Pdiesterase_TIM-brl"/>
</dbReference>
<dbReference type="InterPro" id="IPR000866">
    <property type="entry name" value="AhpC/TSA"/>
</dbReference>
<feature type="compositionally biased region" description="Low complexity" evidence="14">
    <location>
        <begin position="131"/>
        <end position="143"/>
    </location>
</feature>
<dbReference type="GO" id="GO:0045454">
    <property type="term" value="P:cell redox homeostasis"/>
    <property type="evidence" value="ECO:0007669"/>
    <property type="project" value="TreeGrafter"/>
</dbReference>
<dbReference type="Proteomes" id="UP000192596">
    <property type="component" value="Unassembled WGS sequence"/>
</dbReference>
<dbReference type="EMBL" id="NAJO01000027">
    <property type="protein sequence ID" value="OQO02422.1"/>
    <property type="molecule type" value="Genomic_DNA"/>
</dbReference>
<dbReference type="GO" id="GO:0034599">
    <property type="term" value="P:cellular response to oxidative stress"/>
    <property type="evidence" value="ECO:0007669"/>
    <property type="project" value="UniProtKB-ARBA"/>
</dbReference>
<dbReference type="GO" id="GO:0005634">
    <property type="term" value="C:nucleus"/>
    <property type="evidence" value="ECO:0007669"/>
    <property type="project" value="UniProtKB-SubCell"/>
</dbReference>
<evidence type="ECO:0000256" key="8">
    <source>
        <dbReference type="ARBA" id="ARBA00023242"/>
    </source>
</evidence>
<feature type="chain" id="PRO_5010735235" description="thioredoxin-dependent peroxiredoxin" evidence="15">
    <location>
        <begin position="19"/>
        <end position="737"/>
    </location>
</feature>
<evidence type="ECO:0000256" key="2">
    <source>
        <dbReference type="ARBA" id="ARBA00011245"/>
    </source>
</evidence>
<evidence type="ECO:0000256" key="3">
    <source>
        <dbReference type="ARBA" id="ARBA00013017"/>
    </source>
</evidence>
<evidence type="ECO:0000256" key="15">
    <source>
        <dbReference type="SAM" id="SignalP"/>
    </source>
</evidence>
<dbReference type="GO" id="GO:0008379">
    <property type="term" value="F:thioredoxin peroxidase activity"/>
    <property type="evidence" value="ECO:0007669"/>
    <property type="project" value="TreeGrafter"/>
</dbReference>
<feature type="domain" description="Thioredoxin" evidence="16">
    <location>
        <begin position="521"/>
        <end position="690"/>
    </location>
</feature>